<evidence type="ECO:0000313" key="2">
    <source>
        <dbReference type="EMBL" id="WPK24925.1"/>
    </source>
</evidence>
<dbReference type="Proteomes" id="UP001338582">
    <property type="component" value="Chromosome 3"/>
</dbReference>
<dbReference type="GO" id="GO:0009423">
    <property type="term" value="P:chorismate biosynthetic process"/>
    <property type="evidence" value="ECO:0007669"/>
    <property type="project" value="TreeGrafter"/>
</dbReference>
<dbReference type="KEGG" id="asau:88173289"/>
<dbReference type="RefSeq" id="XP_062877308.1">
    <property type="nucleotide sequence ID" value="XM_063021238.1"/>
</dbReference>
<dbReference type="Pfam" id="PF08501">
    <property type="entry name" value="Shikimate_dh_N"/>
    <property type="match status" value="1"/>
</dbReference>
<protein>
    <recommendedName>
        <fullName evidence="1">Shikimate dehydrogenase substrate binding N-terminal domain-containing protein</fullName>
    </recommendedName>
</protein>
<feature type="domain" description="Shikimate dehydrogenase substrate binding N-terminal" evidence="1">
    <location>
        <begin position="18"/>
        <end position="108"/>
    </location>
</feature>
<dbReference type="GO" id="GO:0019632">
    <property type="term" value="P:shikimate metabolic process"/>
    <property type="evidence" value="ECO:0007669"/>
    <property type="project" value="TreeGrafter"/>
</dbReference>
<dbReference type="GO" id="GO:0004764">
    <property type="term" value="F:shikimate 3-dehydrogenase (NADP+) activity"/>
    <property type="evidence" value="ECO:0007669"/>
    <property type="project" value="InterPro"/>
</dbReference>
<proteinExistence type="predicted"/>
<name>A0AAX4H8M3_9ASCO</name>
<dbReference type="Gene3D" id="3.40.50.10860">
    <property type="entry name" value="Leucine Dehydrogenase, chain A, domain 1"/>
    <property type="match status" value="1"/>
</dbReference>
<reference evidence="2 3" key="1">
    <citation type="submission" date="2023-10" db="EMBL/GenBank/DDBJ databases">
        <title>Draft Genome Sequence of Candida saopaulonensis from a very Premature Infant with Sepsis.</title>
        <authorList>
            <person name="Ning Y."/>
            <person name="Dai R."/>
            <person name="Xiao M."/>
            <person name="Xu Y."/>
            <person name="Yan Q."/>
            <person name="Zhang L."/>
        </authorList>
    </citation>
    <scope>NUCLEOTIDE SEQUENCE [LARGE SCALE GENOMIC DNA]</scope>
    <source>
        <strain evidence="2 3">19XY460</strain>
    </source>
</reference>
<dbReference type="SUPFAM" id="SSF53223">
    <property type="entry name" value="Aminoacid dehydrogenase-like, N-terminal domain"/>
    <property type="match status" value="1"/>
</dbReference>
<dbReference type="InterPro" id="IPR013708">
    <property type="entry name" value="Shikimate_DH-bd_N"/>
</dbReference>
<dbReference type="CDD" id="cd01065">
    <property type="entry name" value="NAD_bind_Shikimate_DH"/>
    <property type="match status" value="1"/>
</dbReference>
<gene>
    <name evidence="2" type="ORF">PUMCH_002224</name>
</gene>
<accession>A0AAX4H8M3</accession>
<dbReference type="PANTHER" id="PTHR21089:SF1">
    <property type="entry name" value="BIFUNCTIONAL 3-DEHYDROQUINATE DEHYDRATASE_SHIKIMATE DEHYDROGENASE, CHLOROPLASTIC"/>
    <property type="match status" value="1"/>
</dbReference>
<keyword evidence="3" id="KW-1185">Reference proteome</keyword>
<organism evidence="2 3">
    <name type="scientific">Australozyma saopauloensis</name>
    <dbReference type="NCBI Taxonomy" id="291208"/>
    <lineage>
        <taxon>Eukaryota</taxon>
        <taxon>Fungi</taxon>
        <taxon>Dikarya</taxon>
        <taxon>Ascomycota</taxon>
        <taxon>Saccharomycotina</taxon>
        <taxon>Pichiomycetes</taxon>
        <taxon>Metschnikowiaceae</taxon>
        <taxon>Australozyma</taxon>
    </lineage>
</organism>
<dbReference type="AlphaFoldDB" id="A0AAX4H8M3"/>
<dbReference type="Gene3D" id="3.40.50.720">
    <property type="entry name" value="NAD(P)-binding Rossmann-like Domain"/>
    <property type="match status" value="1"/>
</dbReference>
<dbReference type="InterPro" id="IPR036291">
    <property type="entry name" value="NAD(P)-bd_dom_sf"/>
</dbReference>
<dbReference type="PANTHER" id="PTHR21089">
    <property type="entry name" value="SHIKIMATE DEHYDROGENASE"/>
    <property type="match status" value="1"/>
</dbReference>
<evidence type="ECO:0000313" key="3">
    <source>
        <dbReference type="Proteomes" id="UP001338582"/>
    </source>
</evidence>
<dbReference type="SUPFAM" id="SSF51735">
    <property type="entry name" value="NAD(P)-binding Rossmann-fold domains"/>
    <property type="match status" value="1"/>
</dbReference>
<dbReference type="EMBL" id="CP138896">
    <property type="protein sequence ID" value="WPK24925.1"/>
    <property type="molecule type" value="Genomic_DNA"/>
</dbReference>
<dbReference type="InterPro" id="IPR046346">
    <property type="entry name" value="Aminoacid_DH-like_N_sf"/>
</dbReference>
<dbReference type="GeneID" id="88173289"/>
<sequence length="319" mass="35806">MSSVDFEIIRKKTFVYNLFGVNISHSKAPTLHNFIFEKLGLDGYHYQIMDSTDVDGFLKLLRMNDGASSEADLLFNGAVVTMPYKVKMTEHVDHVDEGAQAVGAINTIYVRFDESGKPLNIGTNTDTYGIRDAFLLNAPEFVEKCRNTNKVGLVYGGGGASRSAVFALYKFLGCEKVYVINRFAHEIDALITSMKENGFEGEIIPLLNPDQAKGIERPDLVVLTVPDFEPTSEEEILAKQTLDVVIKQEKSGAVLEMCYHPNEITRLYREFESHNWKVISGVEAMIYQGLVQQTLWSGYSIDEMPVKEVTKHVYATLHD</sequence>
<evidence type="ECO:0000259" key="1">
    <source>
        <dbReference type="Pfam" id="PF08501"/>
    </source>
</evidence>
<dbReference type="InterPro" id="IPR022893">
    <property type="entry name" value="Shikimate_DH_fam"/>
</dbReference>